<reference evidence="2" key="2">
    <citation type="submission" date="2023-06" db="EMBL/GenBank/DDBJ databases">
        <authorList>
            <consortium name="Lawrence Berkeley National Laboratory"/>
            <person name="Mondo S.J."/>
            <person name="Hensen N."/>
            <person name="Bonometti L."/>
            <person name="Westerberg I."/>
            <person name="Brannstrom I.O."/>
            <person name="Guillou S."/>
            <person name="Cros-Aarteil S."/>
            <person name="Calhoun S."/>
            <person name="Haridas S."/>
            <person name="Kuo A."/>
            <person name="Pangilinan J."/>
            <person name="Riley R."/>
            <person name="Labutti K."/>
            <person name="Andreopoulos B."/>
            <person name="Lipzen A."/>
            <person name="Chen C."/>
            <person name="Yanf M."/>
            <person name="Daum C."/>
            <person name="Ng V."/>
            <person name="Clum A."/>
            <person name="Steindorff A."/>
            <person name="Ohm R."/>
            <person name="Martin F."/>
            <person name="Silar P."/>
            <person name="Natvig D."/>
            <person name="Lalanne C."/>
            <person name="Gautier V."/>
            <person name="Ament-Velasquez S.L."/>
            <person name="Kruys A."/>
            <person name="Hutchinson M.I."/>
            <person name="Powell A.J."/>
            <person name="Barry K."/>
            <person name="Miller A.N."/>
            <person name="Grigoriev I.V."/>
            <person name="Debuchy R."/>
            <person name="Gladieux P."/>
            <person name="Thoren M.H."/>
            <person name="Johannesson H."/>
        </authorList>
    </citation>
    <scope>NUCLEOTIDE SEQUENCE</scope>
    <source>
        <strain evidence="2">CBS 333.67</strain>
    </source>
</reference>
<dbReference type="RefSeq" id="XP_062721450.1">
    <property type="nucleotide sequence ID" value="XM_062862619.1"/>
</dbReference>
<evidence type="ECO:0000313" key="3">
    <source>
        <dbReference type="Proteomes" id="UP001273166"/>
    </source>
</evidence>
<feature type="region of interest" description="Disordered" evidence="1">
    <location>
        <begin position="115"/>
        <end position="141"/>
    </location>
</feature>
<evidence type="ECO:0000256" key="1">
    <source>
        <dbReference type="SAM" id="MobiDB-lite"/>
    </source>
</evidence>
<protein>
    <submittedName>
        <fullName evidence="2">Uncharacterized protein</fullName>
    </submittedName>
</protein>
<accession>A0AAJ0GTP9</accession>
<keyword evidence="3" id="KW-1185">Reference proteome</keyword>
<sequence length="187" mass="19940">MSLSMFPIGVLFRGTSSTMPGTSLVAASRILGSTRSQAEAITTPSSLRPGYLLRRSFSTPRPVNANRQTSRFKRAGASSAGTPTGAAGEGGHVGSVTSSPLASAPESLPIASAKSASPFPYRRLSPQKPKPSDPSSKEYKQTERKVISIIVGLPVLFVTSYYLYDRLSPFLAQRLSAAQQQHPEQRS</sequence>
<dbReference type="EMBL" id="JAUDZG010000004">
    <property type="protein sequence ID" value="KAK3305670.1"/>
    <property type="molecule type" value="Genomic_DNA"/>
</dbReference>
<gene>
    <name evidence="2" type="ORF">B0T15DRAFT_205067</name>
</gene>
<feature type="region of interest" description="Disordered" evidence="1">
    <location>
        <begin position="52"/>
        <end position="101"/>
    </location>
</feature>
<comment type="caution">
    <text evidence="2">The sequence shown here is derived from an EMBL/GenBank/DDBJ whole genome shotgun (WGS) entry which is preliminary data.</text>
</comment>
<dbReference type="GeneID" id="87881448"/>
<evidence type="ECO:0000313" key="2">
    <source>
        <dbReference type="EMBL" id="KAK3305670.1"/>
    </source>
</evidence>
<reference evidence="2" key="1">
    <citation type="journal article" date="2023" name="Mol. Phylogenet. Evol.">
        <title>Genome-scale phylogeny and comparative genomics of the fungal order Sordariales.</title>
        <authorList>
            <person name="Hensen N."/>
            <person name="Bonometti L."/>
            <person name="Westerberg I."/>
            <person name="Brannstrom I.O."/>
            <person name="Guillou S."/>
            <person name="Cros-Aarteil S."/>
            <person name="Calhoun S."/>
            <person name="Haridas S."/>
            <person name="Kuo A."/>
            <person name="Mondo S."/>
            <person name="Pangilinan J."/>
            <person name="Riley R."/>
            <person name="LaButti K."/>
            <person name="Andreopoulos B."/>
            <person name="Lipzen A."/>
            <person name="Chen C."/>
            <person name="Yan M."/>
            <person name="Daum C."/>
            <person name="Ng V."/>
            <person name="Clum A."/>
            <person name="Steindorff A."/>
            <person name="Ohm R.A."/>
            <person name="Martin F."/>
            <person name="Silar P."/>
            <person name="Natvig D.O."/>
            <person name="Lalanne C."/>
            <person name="Gautier V."/>
            <person name="Ament-Velasquez S.L."/>
            <person name="Kruys A."/>
            <person name="Hutchinson M.I."/>
            <person name="Powell A.J."/>
            <person name="Barry K."/>
            <person name="Miller A.N."/>
            <person name="Grigoriev I.V."/>
            <person name="Debuchy R."/>
            <person name="Gladieux P."/>
            <person name="Hiltunen Thoren M."/>
            <person name="Johannesson H."/>
        </authorList>
    </citation>
    <scope>NUCLEOTIDE SEQUENCE</scope>
    <source>
        <strain evidence="2">CBS 333.67</strain>
    </source>
</reference>
<feature type="compositionally biased region" description="Polar residues" evidence="1">
    <location>
        <begin position="56"/>
        <end position="69"/>
    </location>
</feature>
<dbReference type="AlphaFoldDB" id="A0AAJ0GTP9"/>
<dbReference type="Proteomes" id="UP001273166">
    <property type="component" value="Unassembled WGS sequence"/>
</dbReference>
<name>A0AAJ0GTP9_9PEZI</name>
<feature type="compositionally biased region" description="Low complexity" evidence="1">
    <location>
        <begin position="75"/>
        <end position="86"/>
    </location>
</feature>
<organism evidence="2 3">
    <name type="scientific">Chaetomium strumarium</name>
    <dbReference type="NCBI Taxonomy" id="1170767"/>
    <lineage>
        <taxon>Eukaryota</taxon>
        <taxon>Fungi</taxon>
        <taxon>Dikarya</taxon>
        <taxon>Ascomycota</taxon>
        <taxon>Pezizomycotina</taxon>
        <taxon>Sordariomycetes</taxon>
        <taxon>Sordariomycetidae</taxon>
        <taxon>Sordariales</taxon>
        <taxon>Chaetomiaceae</taxon>
        <taxon>Chaetomium</taxon>
    </lineage>
</organism>
<proteinExistence type="predicted"/>